<evidence type="ECO:0000313" key="8">
    <source>
        <dbReference type="EMBL" id="EME70967.1"/>
    </source>
</evidence>
<dbReference type="InterPro" id="IPR011701">
    <property type="entry name" value="MFS"/>
</dbReference>
<dbReference type="STRING" id="1244869.H261_05249"/>
<keyword evidence="9" id="KW-1185">Reference proteome</keyword>
<feature type="transmembrane region" description="Helical" evidence="6">
    <location>
        <begin position="365"/>
        <end position="383"/>
    </location>
</feature>
<dbReference type="EMBL" id="AONQ01000010">
    <property type="protein sequence ID" value="EME70967.1"/>
    <property type="molecule type" value="Genomic_DNA"/>
</dbReference>
<feature type="transmembrane region" description="Helical" evidence="6">
    <location>
        <begin position="67"/>
        <end position="86"/>
    </location>
</feature>
<evidence type="ECO:0000256" key="1">
    <source>
        <dbReference type="ARBA" id="ARBA00004651"/>
    </source>
</evidence>
<reference evidence="8 9" key="1">
    <citation type="journal article" date="2014" name="Genome Announc.">
        <title>Draft Genome Sequence of Magnetospirillum sp. Strain SO-1, a Freshwater Magnetotactic Bacterium Isolated from the Ol'khovka River, Russia.</title>
        <authorList>
            <person name="Grouzdev D.S."/>
            <person name="Dziuba M.V."/>
            <person name="Sukhacheva M.S."/>
            <person name="Mardanov A.V."/>
            <person name="Beletskiy A.V."/>
            <person name="Kuznetsov B.B."/>
            <person name="Skryabin K.G."/>
        </authorList>
    </citation>
    <scope>NUCLEOTIDE SEQUENCE [LARGE SCALE GENOMIC DNA]</scope>
    <source>
        <strain evidence="8 9">SO-1</strain>
    </source>
</reference>
<comment type="subcellular location">
    <subcellularLocation>
        <location evidence="1">Cell membrane</location>
        <topology evidence="1">Multi-pass membrane protein</topology>
    </subcellularLocation>
</comment>
<dbReference type="PATRIC" id="fig|1244869.3.peg.1056"/>
<dbReference type="GO" id="GO:0005886">
    <property type="term" value="C:plasma membrane"/>
    <property type="evidence" value="ECO:0007669"/>
    <property type="project" value="UniProtKB-SubCell"/>
</dbReference>
<dbReference type="SUPFAM" id="SSF103473">
    <property type="entry name" value="MFS general substrate transporter"/>
    <property type="match status" value="1"/>
</dbReference>
<feature type="transmembrane region" description="Helical" evidence="6">
    <location>
        <begin position="271"/>
        <end position="290"/>
    </location>
</feature>
<evidence type="ECO:0000256" key="3">
    <source>
        <dbReference type="ARBA" id="ARBA00022692"/>
    </source>
</evidence>
<keyword evidence="3 6" id="KW-0812">Transmembrane</keyword>
<evidence type="ECO:0000256" key="6">
    <source>
        <dbReference type="SAM" id="Phobius"/>
    </source>
</evidence>
<dbReference type="Proteomes" id="UP000011744">
    <property type="component" value="Unassembled WGS sequence"/>
</dbReference>
<accession>M2ZUB5</accession>
<proteinExistence type="predicted"/>
<feature type="domain" description="Major facilitator superfamily (MFS) profile" evidence="7">
    <location>
        <begin position="1"/>
        <end position="388"/>
    </location>
</feature>
<dbReference type="InterPro" id="IPR050189">
    <property type="entry name" value="MFS_Efflux_Transporters"/>
</dbReference>
<keyword evidence="2" id="KW-1003">Cell membrane</keyword>
<dbReference type="PANTHER" id="PTHR43124">
    <property type="entry name" value="PURINE EFFLUX PUMP PBUE"/>
    <property type="match status" value="1"/>
</dbReference>
<feature type="transmembrane region" description="Helical" evidence="6">
    <location>
        <begin position="30"/>
        <end position="55"/>
    </location>
</feature>
<feature type="transmembrane region" description="Helical" evidence="6">
    <location>
        <begin position="126"/>
        <end position="147"/>
    </location>
</feature>
<evidence type="ECO:0000256" key="5">
    <source>
        <dbReference type="ARBA" id="ARBA00023136"/>
    </source>
</evidence>
<feature type="transmembrane region" description="Helical" evidence="6">
    <location>
        <begin position="92"/>
        <end position="114"/>
    </location>
</feature>
<dbReference type="GO" id="GO:0022857">
    <property type="term" value="F:transmembrane transporter activity"/>
    <property type="evidence" value="ECO:0007669"/>
    <property type="project" value="InterPro"/>
</dbReference>
<dbReference type="PANTHER" id="PTHR43124:SF3">
    <property type="entry name" value="CHLORAMPHENICOL EFFLUX PUMP RV0191"/>
    <property type="match status" value="1"/>
</dbReference>
<dbReference type="CDD" id="cd06174">
    <property type="entry name" value="MFS"/>
    <property type="match status" value="1"/>
</dbReference>
<feature type="transmembrane region" description="Helical" evidence="6">
    <location>
        <begin position="239"/>
        <end position="264"/>
    </location>
</feature>
<evidence type="ECO:0000313" key="9">
    <source>
        <dbReference type="Proteomes" id="UP000011744"/>
    </source>
</evidence>
<evidence type="ECO:0000256" key="2">
    <source>
        <dbReference type="ARBA" id="ARBA00022475"/>
    </source>
</evidence>
<dbReference type="Gene3D" id="1.20.1250.20">
    <property type="entry name" value="MFS general substrate transporter like domains"/>
    <property type="match status" value="1"/>
</dbReference>
<dbReference type="AlphaFoldDB" id="M2ZUB5"/>
<dbReference type="InterPro" id="IPR020846">
    <property type="entry name" value="MFS_dom"/>
</dbReference>
<feature type="transmembrane region" description="Helical" evidence="6">
    <location>
        <begin position="153"/>
        <end position="174"/>
    </location>
</feature>
<sequence>MVGVSILAGVVAAAHIGKAPPVIPVLRHDLGLGLIAAGWVVSMFNALGSVCGIVQGSIGDALGHRRSALLGLVMLAAGGGLGAVASDQTLLLVGRCLEGVGFISVVVSCPGLILAATAPRDLRLTFGLLGVYMPTGVALALAAAPFAEAAVGWRGLWLLLALVCLGMMVLLGWITRHLPRNEAAHGPLNLRDIAGDLMATLRRPGLWWLAIAFAAYTAQWSSLLVWLPSFLMETRQTDAVSAAAVTALIAAANAPGGVMGAWLLHRRVPRGALVVGANLAMGLCSIGIFSPELSDATRFVLCLLFSGLGGILPSAVLGGTAVHASAPRQIGAANGMVIQGSNLGQLVGPLTAAALVSLTGGWDRVLWFLLAAALLGAAGGLFVERFERRLSLSIPRRSP</sequence>
<feature type="transmembrane region" description="Helical" evidence="6">
    <location>
        <begin position="343"/>
        <end position="359"/>
    </location>
</feature>
<keyword evidence="4 6" id="KW-1133">Transmembrane helix</keyword>
<gene>
    <name evidence="8" type="ORF">H261_05249</name>
</gene>
<evidence type="ECO:0000256" key="4">
    <source>
        <dbReference type="ARBA" id="ARBA00022989"/>
    </source>
</evidence>
<evidence type="ECO:0000259" key="7">
    <source>
        <dbReference type="PROSITE" id="PS50850"/>
    </source>
</evidence>
<dbReference type="eggNOG" id="COG2807">
    <property type="taxonomic scope" value="Bacteria"/>
</dbReference>
<dbReference type="InterPro" id="IPR036259">
    <property type="entry name" value="MFS_trans_sf"/>
</dbReference>
<feature type="transmembrane region" description="Helical" evidence="6">
    <location>
        <begin position="206"/>
        <end position="227"/>
    </location>
</feature>
<feature type="transmembrane region" description="Helical" evidence="6">
    <location>
        <begin position="296"/>
        <end position="322"/>
    </location>
</feature>
<comment type="caution">
    <text evidence="8">The sequence shown here is derived from an EMBL/GenBank/DDBJ whole genome shotgun (WGS) entry which is preliminary data.</text>
</comment>
<organism evidence="8 9">
    <name type="scientific">Paramagnetospirillum caucaseum</name>
    <dbReference type="NCBI Taxonomy" id="1244869"/>
    <lineage>
        <taxon>Bacteria</taxon>
        <taxon>Pseudomonadati</taxon>
        <taxon>Pseudomonadota</taxon>
        <taxon>Alphaproteobacteria</taxon>
        <taxon>Rhodospirillales</taxon>
        <taxon>Magnetospirillaceae</taxon>
        <taxon>Paramagnetospirillum</taxon>
    </lineage>
</organism>
<name>M2ZUB5_9PROT</name>
<dbReference type="PROSITE" id="PS50850">
    <property type="entry name" value="MFS"/>
    <property type="match status" value="1"/>
</dbReference>
<keyword evidence="5 6" id="KW-0472">Membrane</keyword>
<protein>
    <submittedName>
        <fullName evidence="8">MFS transporter</fullName>
    </submittedName>
</protein>
<dbReference type="Pfam" id="PF07690">
    <property type="entry name" value="MFS_1"/>
    <property type="match status" value="1"/>
</dbReference>